<comment type="caution">
    <text evidence="1">The sequence shown here is derived from an EMBL/GenBank/DDBJ whole genome shotgun (WGS) entry which is preliminary data.</text>
</comment>
<reference evidence="2" key="2">
    <citation type="submission" date="2017-01" db="EMBL/GenBank/DDBJ databases">
        <title>Genome sequencing and annotation of Geobacillus sp. 1017, a Hydrocarbon-Oxidizing Thermophilic Bacterium Isolated from a Heavy Oil Reservoir (China).</title>
        <authorList>
            <person name="Kadnikov V.V."/>
            <person name="Mardanov A.V."/>
            <person name="Poltaraus A.B."/>
            <person name="Sokolova D.S."/>
            <person name="Semenova E.M."/>
            <person name="Ravin N.V."/>
            <person name="Tourova T.P."/>
            <person name="Nazina T.N."/>
        </authorList>
    </citation>
    <scope>NUCLEOTIDE SEQUENCE [LARGE SCALE GENOMIC DNA]</scope>
    <source>
        <strain evidence="2">1017</strain>
    </source>
</reference>
<evidence type="ECO:0000313" key="2">
    <source>
        <dbReference type="Proteomes" id="UP000186030"/>
    </source>
</evidence>
<evidence type="ECO:0000313" key="1">
    <source>
        <dbReference type="EMBL" id="OKO86116.1"/>
    </source>
</evidence>
<sequence>MIFYTFFLEKTEYMIILRQKIIQKCLIKLTFFPQKVITKTVHLFLVPSFHAPDKIIDGAKAARFVKKTSLYIVVNIQFM</sequence>
<dbReference type="AlphaFoldDB" id="A0A1Q5SDW3"/>
<name>A0A1Q5SDW3_9BACL</name>
<accession>A0A1Q5SDW3</accession>
<protein>
    <submittedName>
        <fullName evidence="1">Uncharacterized protein</fullName>
    </submittedName>
</protein>
<gene>
    <name evidence="1" type="ORF">BRO54_3886</name>
</gene>
<reference evidence="1 2" key="1">
    <citation type="submission" date="2016-11" db="EMBL/GenBank/DDBJ databases">
        <authorList>
            <person name="Kadnikov V."/>
            <person name="Nazina T."/>
        </authorList>
    </citation>
    <scope>NUCLEOTIDE SEQUENCE [LARGE SCALE GENOMIC DNA]</scope>
    <source>
        <strain evidence="1 2">1017</strain>
    </source>
</reference>
<dbReference type="Proteomes" id="UP000186030">
    <property type="component" value="Unassembled WGS sequence"/>
</dbReference>
<organism evidence="1 2">
    <name type="scientific">Geobacillus proteiniphilus</name>
    <dbReference type="NCBI Taxonomy" id="860353"/>
    <lineage>
        <taxon>Bacteria</taxon>
        <taxon>Bacillati</taxon>
        <taxon>Bacillota</taxon>
        <taxon>Bacilli</taxon>
        <taxon>Bacillales</taxon>
        <taxon>Anoxybacillaceae</taxon>
        <taxon>Geobacillus</taxon>
    </lineage>
</organism>
<dbReference type="EMBL" id="MQMG01000146">
    <property type="protein sequence ID" value="OKO86116.1"/>
    <property type="molecule type" value="Genomic_DNA"/>
</dbReference>
<proteinExistence type="predicted"/>